<dbReference type="GO" id="GO:0030488">
    <property type="term" value="P:tRNA methylation"/>
    <property type="evidence" value="ECO:0007669"/>
    <property type="project" value="InterPro"/>
</dbReference>
<comment type="catalytic activity">
    <reaction evidence="6">
        <text>an adenosine in mRNA + S-adenosyl-L-methionine = an N(1)-methyladenosine in mRNA + S-adenosyl-L-homocysteine + H(+)</text>
        <dbReference type="Rhea" id="RHEA:55392"/>
        <dbReference type="Rhea" id="RHEA-COMP:12414"/>
        <dbReference type="Rhea" id="RHEA-COMP:12415"/>
        <dbReference type="ChEBI" id="CHEBI:15378"/>
        <dbReference type="ChEBI" id="CHEBI:57856"/>
        <dbReference type="ChEBI" id="CHEBI:59789"/>
        <dbReference type="ChEBI" id="CHEBI:74411"/>
        <dbReference type="ChEBI" id="CHEBI:74491"/>
    </reaction>
</comment>
<dbReference type="PANTHER" id="PTHR12133">
    <property type="entry name" value="TRNA (ADENINE(58)-N(1))-METHYLTRANSFERASE"/>
    <property type="match status" value="1"/>
</dbReference>
<evidence type="ECO:0000256" key="4">
    <source>
        <dbReference type="ARBA" id="ARBA00022691"/>
    </source>
</evidence>
<dbReference type="FunFam" id="3.40.50.150:FF:000181">
    <property type="entry name" value="tRNA (Adenine(58)-N(1))-methyltransferase, mitochondrial isoform X4"/>
    <property type="match status" value="1"/>
</dbReference>
<keyword evidence="11" id="KW-1185">Reference proteome</keyword>
<dbReference type="Pfam" id="PF08704">
    <property type="entry name" value="GCD14"/>
    <property type="match status" value="1"/>
</dbReference>
<evidence type="ECO:0000313" key="10">
    <source>
        <dbReference type="Ensembl" id="ENSPCEP00000007776.1"/>
    </source>
</evidence>
<evidence type="ECO:0000256" key="7">
    <source>
        <dbReference type="SAM" id="MobiDB-lite"/>
    </source>
</evidence>
<keyword evidence="4" id="KW-0949">S-adenosyl-L-methionine</keyword>
<dbReference type="AlphaFoldDB" id="A0A8C8RPR0"/>
<feature type="domain" description="tRNA (adenine(58)-N(1))-methyltransferase catalytic subunit TRM61 C-terminal" evidence="8">
    <location>
        <begin position="333"/>
        <end position="577"/>
    </location>
</feature>
<dbReference type="FunFam" id="3.10.330.20:FF:000003">
    <property type="entry name" value="tRNA (Adenine(58)-N(1))-methyltransferase, mitochondrial isoform X1"/>
    <property type="match status" value="1"/>
</dbReference>
<dbReference type="InterPro" id="IPR029063">
    <property type="entry name" value="SAM-dependent_MTases_sf"/>
</dbReference>
<proteinExistence type="predicted"/>
<evidence type="ECO:0000256" key="1">
    <source>
        <dbReference type="ARBA" id="ARBA00012796"/>
    </source>
</evidence>
<dbReference type="GO" id="GO:0160107">
    <property type="term" value="F:tRNA (adenine(58)-N1)-methyltransferase activity"/>
    <property type="evidence" value="ECO:0007669"/>
    <property type="project" value="UniProtKB-EC"/>
</dbReference>
<dbReference type="InterPro" id="IPR054151">
    <property type="entry name" value="TR61B_FKBP-like"/>
</dbReference>
<evidence type="ECO:0000256" key="5">
    <source>
        <dbReference type="ARBA" id="ARBA00022694"/>
    </source>
</evidence>
<dbReference type="CDD" id="cd02440">
    <property type="entry name" value="AdoMet_MTases"/>
    <property type="match status" value="1"/>
</dbReference>
<evidence type="ECO:0000259" key="8">
    <source>
        <dbReference type="Pfam" id="PF08704"/>
    </source>
</evidence>
<protein>
    <recommendedName>
        <fullName evidence="1">tRNA (adenine(58)-N(1))-methyltransferase</fullName>
        <ecNumber evidence="1">2.1.1.220</ecNumber>
    </recommendedName>
</protein>
<dbReference type="InterPro" id="IPR014816">
    <property type="entry name" value="tRNA_MeTrfase_Gcd14"/>
</dbReference>
<keyword evidence="2" id="KW-0489">Methyltransferase</keyword>
<dbReference type="GO" id="GO:0031515">
    <property type="term" value="C:tRNA (m1A) methyltransferase complex"/>
    <property type="evidence" value="ECO:0007669"/>
    <property type="project" value="InterPro"/>
</dbReference>
<dbReference type="InterPro" id="IPR049470">
    <property type="entry name" value="TRM61_C"/>
</dbReference>
<evidence type="ECO:0000259" key="9">
    <source>
        <dbReference type="Pfam" id="PF21985"/>
    </source>
</evidence>
<keyword evidence="5" id="KW-0819">tRNA processing</keyword>
<dbReference type="Ensembl" id="ENSPCET00000008052.1">
    <property type="protein sequence ID" value="ENSPCEP00000007776.1"/>
    <property type="gene ID" value="ENSPCEG00000006236.1"/>
</dbReference>
<dbReference type="SUPFAM" id="SSF53335">
    <property type="entry name" value="S-adenosyl-L-methionine-dependent methyltransferases"/>
    <property type="match status" value="1"/>
</dbReference>
<dbReference type="PANTHER" id="PTHR12133:SF1">
    <property type="entry name" value="TRNA (ADENINE(58)-N(1))-METHYLTRANSFERASE, MITOCHONDRIAL"/>
    <property type="match status" value="1"/>
</dbReference>
<dbReference type="PROSITE" id="PS51620">
    <property type="entry name" value="SAM_TRM61"/>
    <property type="match status" value="1"/>
</dbReference>
<reference evidence="10" key="2">
    <citation type="submission" date="2025-09" db="UniProtKB">
        <authorList>
            <consortium name="Ensembl"/>
        </authorList>
    </citation>
    <scope>IDENTIFICATION</scope>
</reference>
<sequence>MRLSLAAWFPQWDANPPAQRGVFARRRPWRGWENTAWLAGKRAARGQVEPRPGHPGGPSSWCRAPAMLQCTRRGLSLQALGRAQPALELQRGWRRASCSQLPGSSLVVPRCREGGTAALQARHGAARAVCSGPGSPRDGEGAESEDQLGLTAIAARGADSPRQAASLGWMLRGRRGRALSPLERVSRLIPEELLSAEVRDLRRAEHGEAGQEPEDSDSPPLQPPAHGGDPQARLQGDEDCPPVSTQRTASKDIPFQAGDLILAEFRRKSYVEFRNMSNLTALGKLNSNWGAISHLEIIGKLPGQKFRTSSGFQFLIRRPSLDDFVMLMRRGPTISYPKDINAMLMLLEINPGDTVVESGTGSGGMSLFLSRAVGPQGRLISYEIRQDHHAIAKKNYRRWRAAWEIGHTGEWPDNVDFINKDISTASEDLKSITFDAVALDMLNPQIALPVVYPNLKKGGVCAVYLANITQVVDLLEGIRICNLSLLCEKIIEVTHKDWVVLPAKQKDGRLVQRVEPQQNVDEELLKKEDEELPTQDQEVVGESDVAESFSDYVKRYGSVPYIARPLPWQVGHTAFLIKLRKYMMYQDTAPDGSC</sequence>
<dbReference type="GO" id="GO:0005739">
    <property type="term" value="C:mitochondrion"/>
    <property type="evidence" value="ECO:0007669"/>
    <property type="project" value="TreeGrafter"/>
</dbReference>
<dbReference type="Gene3D" id="3.40.50.150">
    <property type="entry name" value="Vaccinia Virus protein VP39"/>
    <property type="match status" value="1"/>
</dbReference>
<feature type="region of interest" description="Disordered" evidence="7">
    <location>
        <begin position="204"/>
        <end position="250"/>
    </location>
</feature>
<dbReference type="Proteomes" id="UP000694393">
    <property type="component" value="Unplaced"/>
</dbReference>
<evidence type="ECO:0000256" key="3">
    <source>
        <dbReference type="ARBA" id="ARBA00022679"/>
    </source>
</evidence>
<evidence type="ECO:0000256" key="6">
    <source>
        <dbReference type="ARBA" id="ARBA00048481"/>
    </source>
</evidence>
<dbReference type="Gene3D" id="3.10.330.20">
    <property type="match status" value="1"/>
</dbReference>
<dbReference type="SMR" id="A0A8C8RPR0"/>
<dbReference type="EC" id="2.1.1.220" evidence="1"/>
<feature type="domain" description="TR61B FKBP-like" evidence="9">
    <location>
        <begin position="257"/>
        <end position="311"/>
    </location>
</feature>
<organism evidence="10 11">
    <name type="scientific">Pelusios castaneus</name>
    <name type="common">West African mud turtle</name>
    <dbReference type="NCBI Taxonomy" id="367368"/>
    <lineage>
        <taxon>Eukaryota</taxon>
        <taxon>Metazoa</taxon>
        <taxon>Chordata</taxon>
        <taxon>Craniata</taxon>
        <taxon>Vertebrata</taxon>
        <taxon>Euteleostomi</taxon>
        <taxon>Archelosauria</taxon>
        <taxon>Testudinata</taxon>
        <taxon>Testudines</taxon>
        <taxon>Pleurodira</taxon>
        <taxon>Pelomedusidae</taxon>
        <taxon>Pelusios</taxon>
    </lineage>
</organism>
<dbReference type="Pfam" id="PF21985">
    <property type="entry name" value="TR61B_FKBP-like"/>
    <property type="match status" value="1"/>
</dbReference>
<name>A0A8C8RPR0_9SAUR</name>
<evidence type="ECO:0000256" key="2">
    <source>
        <dbReference type="ARBA" id="ARBA00022603"/>
    </source>
</evidence>
<keyword evidence="3" id="KW-0808">Transferase</keyword>
<accession>A0A8C8RPR0</accession>
<evidence type="ECO:0000313" key="11">
    <source>
        <dbReference type="Proteomes" id="UP000694393"/>
    </source>
</evidence>
<reference evidence="10" key="1">
    <citation type="submission" date="2025-08" db="UniProtKB">
        <authorList>
            <consortium name="Ensembl"/>
        </authorList>
    </citation>
    <scope>IDENTIFICATION</scope>
</reference>